<dbReference type="GO" id="GO:0003677">
    <property type="term" value="F:DNA binding"/>
    <property type="evidence" value="ECO:0007669"/>
    <property type="project" value="InterPro"/>
</dbReference>
<reference evidence="2 3" key="1">
    <citation type="submission" date="2015-02" db="EMBL/GenBank/DDBJ databases">
        <authorList>
            <person name="Ju K.-S."/>
            <person name="Doroghazi J.R."/>
            <person name="Metcalf W."/>
        </authorList>
    </citation>
    <scope>NUCLEOTIDE SEQUENCE [LARGE SCALE GENOMIC DNA]</scope>
    <source>
        <strain evidence="2 3">NRRL B-16140</strain>
    </source>
</reference>
<dbReference type="PATRIC" id="fig|68170.10.peg.4710"/>
<organism evidence="2 3">
    <name type="scientific">Lentzea aerocolonigenes</name>
    <name type="common">Lechevalieria aerocolonigenes</name>
    <name type="synonym">Saccharothrix aerocolonigenes</name>
    <dbReference type="NCBI Taxonomy" id="68170"/>
    <lineage>
        <taxon>Bacteria</taxon>
        <taxon>Bacillati</taxon>
        <taxon>Actinomycetota</taxon>
        <taxon>Actinomycetes</taxon>
        <taxon>Pseudonocardiales</taxon>
        <taxon>Pseudonocardiaceae</taxon>
        <taxon>Lentzea</taxon>
    </lineage>
</organism>
<gene>
    <name evidence="2" type="ORF">UK23_19045</name>
</gene>
<name>A0A0F0GX14_LENAE</name>
<comment type="caution">
    <text evidence="2">The sequence shown here is derived from an EMBL/GenBank/DDBJ whole genome shotgun (WGS) entry which is preliminary data.</text>
</comment>
<protein>
    <recommendedName>
        <fullName evidence="1">HTH cro/C1-type domain-containing protein</fullName>
    </recommendedName>
</protein>
<dbReference type="Pfam" id="PF19054">
    <property type="entry name" value="DUF5753"/>
    <property type="match status" value="1"/>
</dbReference>
<dbReference type="eggNOG" id="COG1396">
    <property type="taxonomic scope" value="Bacteria"/>
</dbReference>
<proteinExistence type="predicted"/>
<dbReference type="AlphaFoldDB" id="A0A0F0GX14"/>
<dbReference type="SUPFAM" id="SSF47413">
    <property type="entry name" value="lambda repressor-like DNA-binding domains"/>
    <property type="match status" value="1"/>
</dbReference>
<dbReference type="EMBL" id="JYJG01000123">
    <property type="protein sequence ID" value="KJK47850.1"/>
    <property type="molecule type" value="Genomic_DNA"/>
</dbReference>
<dbReference type="SMART" id="SM00530">
    <property type="entry name" value="HTH_XRE"/>
    <property type="match status" value="1"/>
</dbReference>
<dbReference type="Pfam" id="PF13560">
    <property type="entry name" value="HTH_31"/>
    <property type="match status" value="1"/>
</dbReference>
<dbReference type="Gene3D" id="1.10.260.40">
    <property type="entry name" value="lambda repressor-like DNA-binding domains"/>
    <property type="match status" value="1"/>
</dbReference>
<evidence type="ECO:0000313" key="3">
    <source>
        <dbReference type="Proteomes" id="UP000033393"/>
    </source>
</evidence>
<dbReference type="InterPro" id="IPR010982">
    <property type="entry name" value="Lambda_DNA-bd_dom_sf"/>
</dbReference>
<dbReference type="OrthoDB" id="4966777at2"/>
<accession>A0A0F0GX14</accession>
<dbReference type="InterPro" id="IPR043917">
    <property type="entry name" value="DUF5753"/>
</dbReference>
<sequence>MTAPERSRLARERLSRELRRLRTEAKMTGTATARATGMSQSKLSKIENGMLLPSVTDVERLVAELAATRETRIELVELAKSLHAEAETRRVVLHRGAHRHQQTITRVEARAATSRFFQVNLVPSLLQSESYLRIVLGTMPQSEQEAAVAALRIRRARMDDLAKQFVFLMSEGALRWRMGSADLMAEQVEHLAAIQRRPNVRLGVVPWNADANVVALHGFHIYDERVVTVSVLTGNATITDPLDVREYLGLFGRLERLAVRGEELQALLKRIAEDHRRLS</sequence>
<evidence type="ECO:0000259" key="1">
    <source>
        <dbReference type="PROSITE" id="PS50943"/>
    </source>
</evidence>
<dbReference type="PROSITE" id="PS50943">
    <property type="entry name" value="HTH_CROC1"/>
    <property type="match status" value="1"/>
</dbReference>
<dbReference type="RefSeq" id="WP_045312917.1">
    <property type="nucleotide sequence ID" value="NZ_JYJG01000123.1"/>
</dbReference>
<dbReference type="Proteomes" id="UP000033393">
    <property type="component" value="Unassembled WGS sequence"/>
</dbReference>
<dbReference type="InterPro" id="IPR001387">
    <property type="entry name" value="Cro/C1-type_HTH"/>
</dbReference>
<dbReference type="STRING" id="68170.GCA_000974445_06164"/>
<keyword evidence="3" id="KW-1185">Reference proteome</keyword>
<feature type="domain" description="HTH cro/C1-type" evidence="1">
    <location>
        <begin position="18"/>
        <end position="72"/>
    </location>
</feature>
<evidence type="ECO:0000313" key="2">
    <source>
        <dbReference type="EMBL" id="KJK47850.1"/>
    </source>
</evidence>
<dbReference type="CDD" id="cd00093">
    <property type="entry name" value="HTH_XRE"/>
    <property type="match status" value="1"/>
</dbReference>